<dbReference type="AlphaFoldDB" id="D4RWA3"/>
<feature type="transmembrane region" description="Helical" evidence="7">
    <location>
        <begin position="64"/>
        <end position="83"/>
    </location>
</feature>
<comment type="caution">
    <text evidence="8">The sequence shown here is derived from an EMBL/GenBank/DDBJ whole genome shotgun (WGS) entry which is preliminary data.</text>
</comment>
<evidence type="ECO:0000256" key="7">
    <source>
        <dbReference type="SAM" id="Phobius"/>
    </source>
</evidence>
<dbReference type="Proteomes" id="UP000006238">
    <property type="component" value="Unassembled WGS sequence"/>
</dbReference>
<dbReference type="GeneID" id="98918597"/>
<evidence type="ECO:0000313" key="9">
    <source>
        <dbReference type="Proteomes" id="UP000006238"/>
    </source>
</evidence>
<dbReference type="STRING" id="45851.BHV86_06895"/>
<evidence type="ECO:0000256" key="6">
    <source>
        <dbReference type="RuleBase" id="RU003943"/>
    </source>
</evidence>
<keyword evidence="6" id="KW-0813">Transport</keyword>
<protein>
    <submittedName>
        <fullName evidence="8">ABC 3 transport family protein</fullName>
    </submittedName>
</protein>
<dbReference type="eggNOG" id="COG1108">
    <property type="taxonomic scope" value="Bacteria"/>
</dbReference>
<dbReference type="InterPro" id="IPR001626">
    <property type="entry name" value="ABC_TroCD"/>
</dbReference>
<feature type="transmembrane region" description="Helical" evidence="7">
    <location>
        <begin position="222"/>
        <end position="244"/>
    </location>
</feature>
<evidence type="ECO:0000256" key="4">
    <source>
        <dbReference type="ARBA" id="ARBA00022989"/>
    </source>
</evidence>
<accession>D4RWA3</accession>
<feature type="transmembrane region" description="Helical" evidence="7">
    <location>
        <begin position="136"/>
        <end position="154"/>
    </location>
</feature>
<evidence type="ECO:0000256" key="3">
    <source>
        <dbReference type="ARBA" id="ARBA00022692"/>
    </source>
</evidence>
<dbReference type="HOGENOM" id="CLU_028808_3_1_9"/>
<proteinExistence type="inferred from homology"/>
<dbReference type="SUPFAM" id="SSF81345">
    <property type="entry name" value="ABC transporter involved in vitamin B12 uptake, BtuC"/>
    <property type="match status" value="1"/>
</dbReference>
<feature type="transmembrane region" description="Helical" evidence="7">
    <location>
        <begin position="191"/>
        <end position="210"/>
    </location>
</feature>
<dbReference type="RefSeq" id="WP_005600908.1">
    <property type="nucleotide sequence ID" value="NZ_GG663519.1"/>
</dbReference>
<feature type="transmembrane region" description="Helical" evidence="7">
    <location>
        <begin position="13"/>
        <end position="33"/>
    </location>
</feature>
<dbReference type="GO" id="GO:0055085">
    <property type="term" value="P:transmembrane transport"/>
    <property type="evidence" value="ECO:0007669"/>
    <property type="project" value="InterPro"/>
</dbReference>
<feature type="transmembrane region" description="Helical" evidence="7">
    <location>
        <begin position="166"/>
        <end position="185"/>
    </location>
</feature>
<dbReference type="PANTHER" id="PTHR30477:SF0">
    <property type="entry name" value="METAL TRANSPORT SYSTEM MEMBRANE PROTEIN TM_0125-RELATED"/>
    <property type="match status" value="1"/>
</dbReference>
<feature type="transmembrane region" description="Helical" evidence="7">
    <location>
        <begin position="250"/>
        <end position="269"/>
    </location>
</feature>
<comment type="subcellular location">
    <subcellularLocation>
        <location evidence="6">Cell membrane</location>
        <topology evidence="6">Multi-pass membrane protein</topology>
    </subcellularLocation>
    <subcellularLocation>
        <location evidence="1">Membrane</location>
        <topology evidence="1">Multi-pass membrane protein</topology>
    </subcellularLocation>
</comment>
<keyword evidence="4 7" id="KW-1133">Transmembrane helix</keyword>
<dbReference type="GO" id="GO:0043190">
    <property type="term" value="C:ATP-binding cassette (ABC) transporter complex"/>
    <property type="evidence" value="ECO:0007669"/>
    <property type="project" value="InterPro"/>
</dbReference>
<keyword evidence="9" id="KW-1185">Reference proteome</keyword>
<sequence length="275" mass="29054">MIELIKTMFSYDFMVQAVVVGLLVTLCASLLGVSMVLKRYSMIGDGLSHVGFAALALATAFNTAPLKVAIPVCIVAAFFLLRISNNGKIKGDQAVALLCSGSLAVGVMILSISSGMNTDVNNYMFGSILSISAEDALLTKILSIIVLIMFVLFFNRIFAVTFDENFAKATGTAAGVYNMILAVLTAVTVVIGMRIMGALLISSLVIFPSLTSMRVCNTYKGVVMSSVIVAVISFMIGITISFAYGTPTGASIVCVDIVCFALFSIAGQIKQRTAK</sequence>
<comment type="similarity">
    <text evidence="2 6">Belongs to the ABC-3 integral membrane protein family.</text>
</comment>
<keyword evidence="5 7" id="KW-0472">Membrane</keyword>
<keyword evidence="3 6" id="KW-0812">Transmembrane</keyword>
<dbReference type="GO" id="GO:0010043">
    <property type="term" value="P:response to zinc ion"/>
    <property type="evidence" value="ECO:0007669"/>
    <property type="project" value="TreeGrafter"/>
</dbReference>
<reference evidence="8 9" key="1">
    <citation type="submission" date="2010-02" db="EMBL/GenBank/DDBJ databases">
        <authorList>
            <person name="Weinstock G."/>
            <person name="Sodergren E."/>
            <person name="Clifton S."/>
            <person name="Fulton L."/>
            <person name="Fulton B."/>
            <person name="Courtney L."/>
            <person name="Fronick C."/>
            <person name="Harrison M."/>
            <person name="Strong C."/>
            <person name="Farmer C."/>
            <person name="Delahaunty K."/>
            <person name="Markovic C."/>
            <person name="Hall O."/>
            <person name="Minx P."/>
            <person name="Tomlinson C."/>
            <person name="Mitreva M."/>
            <person name="Nelson J."/>
            <person name="Hou S."/>
            <person name="Wollam A."/>
            <person name="Pepin K.H."/>
            <person name="Johnson M."/>
            <person name="Bhonagiri V."/>
            <person name="Zhang X."/>
            <person name="Suruliraj S."/>
            <person name="Warren W."/>
            <person name="Chinwalla A."/>
            <person name="Mardis E.R."/>
            <person name="Wilson R.K."/>
        </authorList>
    </citation>
    <scope>NUCLEOTIDE SEQUENCE [LARGE SCALE GENOMIC DNA]</scope>
    <source>
        <strain evidence="8 9">DSM 2876</strain>
    </source>
</reference>
<dbReference type="EMBL" id="ABWN01000017">
    <property type="protein sequence ID" value="EFF69720.1"/>
    <property type="molecule type" value="Genomic_DNA"/>
</dbReference>
<name>D4RWA3_9FIRM</name>
<organism evidence="8 9">
    <name type="scientific">Eshraghiella crossota DSM 2876</name>
    <dbReference type="NCBI Taxonomy" id="511680"/>
    <lineage>
        <taxon>Bacteria</taxon>
        <taxon>Bacillati</taxon>
        <taxon>Bacillota</taxon>
        <taxon>Clostridia</taxon>
        <taxon>Lachnospirales</taxon>
        <taxon>Lachnospiraceae</taxon>
        <taxon>Eshraghiella</taxon>
    </lineage>
</organism>
<feature type="transmembrane region" description="Helical" evidence="7">
    <location>
        <begin position="95"/>
        <end position="116"/>
    </location>
</feature>
<gene>
    <name evidence="8" type="ORF">BUTYVIB_00234</name>
</gene>
<dbReference type="InterPro" id="IPR037294">
    <property type="entry name" value="ABC_BtuC-like"/>
</dbReference>
<dbReference type="Pfam" id="PF00950">
    <property type="entry name" value="ABC-3"/>
    <property type="match status" value="1"/>
</dbReference>
<evidence type="ECO:0000256" key="1">
    <source>
        <dbReference type="ARBA" id="ARBA00004141"/>
    </source>
</evidence>
<dbReference type="Gene3D" id="1.10.3470.10">
    <property type="entry name" value="ABC transporter involved in vitamin B12 uptake, BtuC"/>
    <property type="match status" value="1"/>
</dbReference>
<evidence type="ECO:0000256" key="2">
    <source>
        <dbReference type="ARBA" id="ARBA00008034"/>
    </source>
</evidence>
<evidence type="ECO:0000256" key="5">
    <source>
        <dbReference type="ARBA" id="ARBA00023136"/>
    </source>
</evidence>
<dbReference type="PANTHER" id="PTHR30477">
    <property type="entry name" value="ABC-TRANSPORTER METAL-BINDING PROTEIN"/>
    <property type="match status" value="1"/>
</dbReference>
<evidence type="ECO:0000313" key="8">
    <source>
        <dbReference type="EMBL" id="EFF69720.1"/>
    </source>
</evidence>